<evidence type="ECO:0000256" key="1">
    <source>
        <dbReference type="ARBA" id="ARBA00005254"/>
    </source>
</evidence>
<dbReference type="InterPro" id="IPR003965">
    <property type="entry name" value="Fatty_acid_synthase"/>
</dbReference>
<comment type="similarity">
    <text evidence="1">Belongs to the enoyl-CoA hydratase/isomerase family.</text>
</comment>
<dbReference type="EMBL" id="CP070499">
    <property type="protein sequence ID" value="QSB16784.1"/>
    <property type="molecule type" value="Genomic_DNA"/>
</dbReference>
<gene>
    <name evidence="3" type="ORF">JQS43_11160</name>
</gene>
<dbReference type="Pfam" id="PF01575">
    <property type="entry name" value="MaoC_dehydratas"/>
    <property type="match status" value="1"/>
</dbReference>
<dbReference type="PRINTS" id="PR01483">
    <property type="entry name" value="FASYNTHASE"/>
</dbReference>
<organism evidence="3 4">
    <name type="scientific">Natronosporangium hydrolyticum</name>
    <dbReference type="NCBI Taxonomy" id="2811111"/>
    <lineage>
        <taxon>Bacteria</taxon>
        <taxon>Bacillati</taxon>
        <taxon>Actinomycetota</taxon>
        <taxon>Actinomycetes</taxon>
        <taxon>Micromonosporales</taxon>
        <taxon>Micromonosporaceae</taxon>
        <taxon>Natronosporangium</taxon>
    </lineage>
</organism>
<dbReference type="GO" id="GO:0004312">
    <property type="term" value="F:fatty acid synthase activity"/>
    <property type="evidence" value="ECO:0007669"/>
    <property type="project" value="InterPro"/>
</dbReference>
<dbReference type="PANTHER" id="PTHR43841:SF3">
    <property type="entry name" value="(3R)-HYDROXYACYL-ACP DEHYDRATASE SUBUNIT HADB"/>
    <property type="match status" value="1"/>
</dbReference>
<sequence>MSAQPTLADRSASFPCDVGDVADYRRAVRAPLGITVAADGHASPLHPFVLAHPRFEQVVEGFSTQSAPARPIHLSQELTMSRLVRGGEQVTVTIEVPGARREPRGVRVALRGLLTGADGAPVAELATAVLLAGAVTPEPFGTIPARPAPRPPGPVIGQTTLRHAITMDSVRRYAAASGDRNPIHLDPQAARQAGFPGVIVHGMSLLALVCEEVIDRYGDGDPARIQGIGCRFSSPVSPAATIQTTLADHGGVVRFSSATDQGAALKSGWVALTTAGRERSG</sequence>
<dbReference type="SUPFAM" id="SSF54637">
    <property type="entry name" value="Thioesterase/thiol ester dehydrase-isomerase"/>
    <property type="match status" value="2"/>
</dbReference>
<keyword evidence="4" id="KW-1185">Reference proteome</keyword>
<dbReference type="AlphaFoldDB" id="A0A895YFY9"/>
<dbReference type="GO" id="GO:0006633">
    <property type="term" value="P:fatty acid biosynthetic process"/>
    <property type="evidence" value="ECO:0007669"/>
    <property type="project" value="InterPro"/>
</dbReference>
<name>A0A895YFY9_9ACTN</name>
<dbReference type="InterPro" id="IPR002539">
    <property type="entry name" value="MaoC-like_dom"/>
</dbReference>
<dbReference type="Proteomes" id="UP000662857">
    <property type="component" value="Chromosome"/>
</dbReference>
<dbReference type="RefSeq" id="WP_239679020.1">
    <property type="nucleotide sequence ID" value="NZ_CP070499.1"/>
</dbReference>
<dbReference type="GO" id="GO:0005835">
    <property type="term" value="C:fatty acid synthase complex"/>
    <property type="evidence" value="ECO:0007669"/>
    <property type="project" value="InterPro"/>
</dbReference>
<feature type="domain" description="MaoC-like" evidence="2">
    <location>
        <begin position="162"/>
        <end position="251"/>
    </location>
</feature>
<dbReference type="Gene3D" id="3.10.129.10">
    <property type="entry name" value="Hotdog Thioesterase"/>
    <property type="match status" value="1"/>
</dbReference>
<protein>
    <submittedName>
        <fullName evidence="3">MaoC family dehydratase N-terminal domain-containing protein</fullName>
    </submittedName>
</protein>
<dbReference type="PANTHER" id="PTHR43841">
    <property type="entry name" value="3-HYDROXYACYL-THIOESTER DEHYDRATASE HTDX-RELATED"/>
    <property type="match status" value="1"/>
</dbReference>
<accession>A0A895YFY9</accession>
<proteinExistence type="inferred from homology"/>
<evidence type="ECO:0000259" key="2">
    <source>
        <dbReference type="Pfam" id="PF01575"/>
    </source>
</evidence>
<dbReference type="KEGG" id="nhy:JQS43_11160"/>
<evidence type="ECO:0000313" key="3">
    <source>
        <dbReference type="EMBL" id="QSB16784.1"/>
    </source>
</evidence>
<evidence type="ECO:0000313" key="4">
    <source>
        <dbReference type="Proteomes" id="UP000662857"/>
    </source>
</evidence>
<dbReference type="InterPro" id="IPR029069">
    <property type="entry name" value="HotDog_dom_sf"/>
</dbReference>
<reference evidence="3" key="1">
    <citation type="submission" date="2021-02" db="EMBL/GenBank/DDBJ databases">
        <title>Natrosporangium hydrolyticum gen. nov., sp. nov, a haloalkaliphilic actinobacterium from a soda solonchak soil.</title>
        <authorList>
            <person name="Sorokin D.Y."/>
            <person name="Khijniak T.V."/>
            <person name="Zakharycheva A.P."/>
            <person name="Boueva O.V."/>
            <person name="Ariskina E.V."/>
            <person name="Hahnke R.L."/>
            <person name="Bunk B."/>
            <person name="Sproer C."/>
            <person name="Schumann P."/>
            <person name="Evtushenko L.I."/>
            <person name="Kublanov I.V."/>
        </authorList>
    </citation>
    <scope>NUCLEOTIDE SEQUENCE</scope>
    <source>
        <strain evidence="3">DSM 106523</strain>
    </source>
</reference>